<keyword evidence="1" id="KW-0813">Transport</keyword>
<evidence type="ECO:0000256" key="5">
    <source>
        <dbReference type="ARBA" id="ARBA00023004"/>
    </source>
</evidence>
<dbReference type="EMBL" id="BAABJX010000025">
    <property type="protein sequence ID" value="GAA4832289.1"/>
    <property type="molecule type" value="Genomic_DNA"/>
</dbReference>
<keyword evidence="3" id="KW-0479">Metal-binding</keyword>
<name>A0ABP9D815_9BACT</name>
<protein>
    <recommendedName>
        <fullName evidence="9">Doubled CXXCH motif domain-containing protein</fullName>
    </recommendedName>
</protein>
<comment type="caution">
    <text evidence="7">The sequence shown here is derived from an EMBL/GenBank/DDBJ whole genome shotgun (WGS) entry which is preliminary data.</text>
</comment>
<proteinExistence type="predicted"/>
<evidence type="ECO:0000313" key="8">
    <source>
        <dbReference type="Proteomes" id="UP001500298"/>
    </source>
</evidence>
<evidence type="ECO:0000256" key="6">
    <source>
        <dbReference type="SAM" id="MobiDB-lite"/>
    </source>
</evidence>
<evidence type="ECO:0008006" key="9">
    <source>
        <dbReference type="Google" id="ProtNLM"/>
    </source>
</evidence>
<dbReference type="Proteomes" id="UP001500298">
    <property type="component" value="Unassembled WGS sequence"/>
</dbReference>
<dbReference type="InterPro" id="IPR036280">
    <property type="entry name" value="Multihaem_cyt_sf"/>
</dbReference>
<keyword evidence="2" id="KW-0349">Heme</keyword>
<evidence type="ECO:0000256" key="1">
    <source>
        <dbReference type="ARBA" id="ARBA00022448"/>
    </source>
</evidence>
<keyword evidence="4" id="KW-0249">Electron transport</keyword>
<gene>
    <name evidence="7" type="ORF">GCM10023331_16890</name>
</gene>
<sequence>MEPQVIQIKEASANVVQNNCQRCHSHQNENVATTGIDLEARNHGEGKMCWDCHREVPHGRVKSQSSTPHARVPLTDSPTPSWLKEVMTKDTHTK</sequence>
<keyword evidence="8" id="KW-1185">Reference proteome</keyword>
<keyword evidence="5" id="KW-0408">Iron</keyword>
<organism evidence="7 8">
    <name type="scientific">Algivirga pacifica</name>
    <dbReference type="NCBI Taxonomy" id="1162670"/>
    <lineage>
        <taxon>Bacteria</taxon>
        <taxon>Pseudomonadati</taxon>
        <taxon>Bacteroidota</taxon>
        <taxon>Cytophagia</taxon>
        <taxon>Cytophagales</taxon>
        <taxon>Flammeovirgaceae</taxon>
        <taxon>Algivirga</taxon>
    </lineage>
</organism>
<dbReference type="InterPro" id="IPR038266">
    <property type="entry name" value="NapC/NirT_cytc_sf"/>
</dbReference>
<evidence type="ECO:0000256" key="3">
    <source>
        <dbReference type="ARBA" id="ARBA00022723"/>
    </source>
</evidence>
<accession>A0ABP9D815</accession>
<evidence type="ECO:0000313" key="7">
    <source>
        <dbReference type="EMBL" id="GAA4832289.1"/>
    </source>
</evidence>
<evidence type="ECO:0000256" key="4">
    <source>
        <dbReference type="ARBA" id="ARBA00022982"/>
    </source>
</evidence>
<feature type="region of interest" description="Disordered" evidence="6">
    <location>
        <begin position="59"/>
        <end position="94"/>
    </location>
</feature>
<dbReference type="SUPFAM" id="SSF48695">
    <property type="entry name" value="Multiheme cytochromes"/>
    <property type="match status" value="1"/>
</dbReference>
<evidence type="ECO:0000256" key="2">
    <source>
        <dbReference type="ARBA" id="ARBA00022617"/>
    </source>
</evidence>
<dbReference type="Gene3D" id="1.10.3820.10">
    <property type="entry name" value="Di-heme elbow motif domain"/>
    <property type="match status" value="1"/>
</dbReference>
<reference evidence="8" key="1">
    <citation type="journal article" date="2019" name="Int. J. Syst. Evol. Microbiol.">
        <title>The Global Catalogue of Microorganisms (GCM) 10K type strain sequencing project: providing services to taxonomists for standard genome sequencing and annotation.</title>
        <authorList>
            <consortium name="The Broad Institute Genomics Platform"/>
            <consortium name="The Broad Institute Genome Sequencing Center for Infectious Disease"/>
            <person name="Wu L."/>
            <person name="Ma J."/>
        </authorList>
    </citation>
    <scope>NUCLEOTIDE SEQUENCE [LARGE SCALE GENOMIC DNA]</scope>
    <source>
        <strain evidence="8">JCM 18326</strain>
    </source>
</reference>